<dbReference type="Proteomes" id="UP000215215">
    <property type="component" value="Unassembled WGS sequence"/>
</dbReference>
<name>A0A235BQ16_UNCW3</name>
<dbReference type="InterPro" id="IPR001075">
    <property type="entry name" value="NIF_FeS_clus_asmbl_NifU_C"/>
</dbReference>
<gene>
    <name evidence="3" type="ORF">CH333_09045</name>
</gene>
<dbReference type="SUPFAM" id="SSF117916">
    <property type="entry name" value="Fe-S cluster assembly (FSCA) domain-like"/>
    <property type="match status" value="1"/>
</dbReference>
<evidence type="ECO:0000259" key="2">
    <source>
        <dbReference type="Pfam" id="PF01106"/>
    </source>
</evidence>
<proteinExistence type="inferred from homology"/>
<evidence type="ECO:0000256" key="1">
    <source>
        <dbReference type="ARBA" id="ARBA00006420"/>
    </source>
</evidence>
<dbReference type="GO" id="GO:0005506">
    <property type="term" value="F:iron ion binding"/>
    <property type="evidence" value="ECO:0007669"/>
    <property type="project" value="InterPro"/>
</dbReference>
<dbReference type="PANTHER" id="PTHR11178">
    <property type="entry name" value="IRON-SULFUR CLUSTER SCAFFOLD PROTEIN NFU-RELATED"/>
    <property type="match status" value="1"/>
</dbReference>
<dbReference type="EMBL" id="NOZQ01000206">
    <property type="protein sequence ID" value="OYD14099.1"/>
    <property type="molecule type" value="Genomic_DNA"/>
</dbReference>
<evidence type="ECO:0000313" key="4">
    <source>
        <dbReference type="Proteomes" id="UP000215215"/>
    </source>
</evidence>
<feature type="domain" description="NIF system FeS cluster assembly NifU C-terminal" evidence="2">
    <location>
        <begin position="6"/>
        <end position="71"/>
    </location>
</feature>
<dbReference type="GO" id="GO:0016226">
    <property type="term" value="P:iron-sulfur cluster assembly"/>
    <property type="evidence" value="ECO:0007669"/>
    <property type="project" value="InterPro"/>
</dbReference>
<organism evidence="3 4">
    <name type="scientific">candidate division WOR-3 bacterium JGI_Cruoil_03_44_89</name>
    <dbReference type="NCBI Taxonomy" id="1973748"/>
    <lineage>
        <taxon>Bacteria</taxon>
        <taxon>Bacteria division WOR-3</taxon>
    </lineage>
</organism>
<sequence length="73" mass="7894">MDEDKVKSVISKIRPALQRDGGDIKFVSTDGETVKIRLTGACAGCPLATITLKSTVERIIKQEIPQVKKVVAV</sequence>
<reference evidence="3 4" key="1">
    <citation type="submission" date="2017-07" db="EMBL/GenBank/DDBJ databases">
        <title>Recovery of genomes from metagenomes via a dereplication, aggregation, and scoring strategy.</title>
        <authorList>
            <person name="Sieber C.M."/>
            <person name="Probst A.J."/>
            <person name="Sharrar A."/>
            <person name="Thomas B.C."/>
            <person name="Hess M."/>
            <person name="Tringe S.G."/>
            <person name="Banfield J.F."/>
        </authorList>
    </citation>
    <scope>NUCLEOTIDE SEQUENCE [LARGE SCALE GENOMIC DNA]</scope>
    <source>
        <strain evidence="3">JGI_Cruoil_03_44_89</strain>
    </source>
</reference>
<dbReference type="PANTHER" id="PTHR11178:SF1">
    <property type="entry name" value="NFU1 IRON-SULFUR CLUSTER SCAFFOLD HOMOLOG, MITOCHONDRIAL"/>
    <property type="match status" value="1"/>
</dbReference>
<protein>
    <recommendedName>
        <fullName evidence="2">NIF system FeS cluster assembly NifU C-terminal domain-containing protein</fullName>
    </recommendedName>
</protein>
<dbReference type="Pfam" id="PF01106">
    <property type="entry name" value="NifU"/>
    <property type="match status" value="1"/>
</dbReference>
<dbReference type="InterPro" id="IPR034904">
    <property type="entry name" value="FSCA_dom_sf"/>
</dbReference>
<dbReference type="Gene3D" id="3.30.300.130">
    <property type="entry name" value="Fe-S cluster assembly (FSCA)"/>
    <property type="match status" value="1"/>
</dbReference>
<dbReference type="AlphaFoldDB" id="A0A235BQ16"/>
<accession>A0A235BQ16</accession>
<comment type="caution">
    <text evidence="3">The sequence shown here is derived from an EMBL/GenBank/DDBJ whole genome shotgun (WGS) entry which is preliminary data.</text>
</comment>
<evidence type="ECO:0000313" key="3">
    <source>
        <dbReference type="EMBL" id="OYD14099.1"/>
    </source>
</evidence>
<dbReference type="GO" id="GO:0051536">
    <property type="term" value="F:iron-sulfur cluster binding"/>
    <property type="evidence" value="ECO:0007669"/>
    <property type="project" value="InterPro"/>
</dbReference>
<comment type="similarity">
    <text evidence="1">Belongs to the NifU family.</text>
</comment>